<evidence type="ECO:0000256" key="1">
    <source>
        <dbReference type="ARBA" id="ARBA00022679"/>
    </source>
</evidence>
<evidence type="ECO:0000313" key="8">
    <source>
        <dbReference type="EMBL" id="EXC02267.1"/>
    </source>
</evidence>
<dbReference type="eggNOG" id="KOG0017">
    <property type="taxonomic scope" value="Eukaryota"/>
</dbReference>
<dbReference type="GO" id="GO:0003676">
    <property type="term" value="F:nucleic acid binding"/>
    <property type="evidence" value="ECO:0007669"/>
    <property type="project" value="InterPro"/>
</dbReference>
<dbReference type="PANTHER" id="PTHR37984">
    <property type="entry name" value="PROTEIN CBG26694"/>
    <property type="match status" value="1"/>
</dbReference>
<evidence type="ECO:0000256" key="5">
    <source>
        <dbReference type="ARBA" id="ARBA00022801"/>
    </source>
</evidence>
<reference evidence="9" key="1">
    <citation type="submission" date="2013-01" db="EMBL/GenBank/DDBJ databases">
        <title>Draft Genome Sequence of a Mulberry Tree, Morus notabilis C.K. Schneid.</title>
        <authorList>
            <person name="He N."/>
            <person name="Zhao S."/>
        </authorList>
    </citation>
    <scope>NUCLEOTIDE SEQUENCE</scope>
</reference>
<dbReference type="InterPro" id="IPR036397">
    <property type="entry name" value="RNaseH_sf"/>
</dbReference>
<evidence type="ECO:0000313" key="9">
    <source>
        <dbReference type="Proteomes" id="UP000030645"/>
    </source>
</evidence>
<dbReference type="GO" id="GO:0015074">
    <property type="term" value="P:DNA integration"/>
    <property type="evidence" value="ECO:0007669"/>
    <property type="project" value="InterPro"/>
</dbReference>
<dbReference type="SUPFAM" id="SSF56672">
    <property type="entry name" value="DNA/RNA polymerases"/>
    <property type="match status" value="1"/>
</dbReference>
<name>W9RY14_9ROSA</name>
<dbReference type="InterPro" id="IPR041373">
    <property type="entry name" value="RT_RNaseH"/>
</dbReference>
<keyword evidence="1" id="KW-0808">Transferase</keyword>
<dbReference type="Proteomes" id="UP000030645">
    <property type="component" value="Unassembled WGS sequence"/>
</dbReference>
<protein>
    <submittedName>
        <fullName evidence="8">Transposon Ty3-I Gag-Pol polyprotein</fullName>
    </submittedName>
</protein>
<evidence type="ECO:0000256" key="4">
    <source>
        <dbReference type="ARBA" id="ARBA00022759"/>
    </source>
</evidence>
<dbReference type="Gene3D" id="3.30.420.10">
    <property type="entry name" value="Ribonuclease H-like superfamily/Ribonuclease H"/>
    <property type="match status" value="2"/>
</dbReference>
<dbReference type="AlphaFoldDB" id="W9RY14"/>
<keyword evidence="5" id="KW-0378">Hydrolase</keyword>
<dbReference type="InterPro" id="IPR050951">
    <property type="entry name" value="Retrovirus_Pol_polyprotein"/>
</dbReference>
<dbReference type="InterPro" id="IPR043502">
    <property type="entry name" value="DNA/RNA_pol_sf"/>
</dbReference>
<dbReference type="EMBL" id="KE345355">
    <property type="protein sequence ID" value="EXC02267.1"/>
    <property type="molecule type" value="Genomic_DNA"/>
</dbReference>
<evidence type="ECO:0000256" key="3">
    <source>
        <dbReference type="ARBA" id="ARBA00022722"/>
    </source>
</evidence>
<evidence type="ECO:0000259" key="7">
    <source>
        <dbReference type="PROSITE" id="PS50994"/>
    </source>
</evidence>
<dbReference type="GO" id="GO:0016787">
    <property type="term" value="F:hydrolase activity"/>
    <property type="evidence" value="ECO:0007669"/>
    <property type="project" value="UniProtKB-KW"/>
</dbReference>
<dbReference type="Pfam" id="PF17921">
    <property type="entry name" value="Integrase_H2C2"/>
    <property type="match status" value="1"/>
</dbReference>
<dbReference type="InterPro" id="IPR041588">
    <property type="entry name" value="Integrase_H2C2"/>
</dbReference>
<dbReference type="Pfam" id="PF17917">
    <property type="entry name" value="RT_RNaseH"/>
    <property type="match status" value="1"/>
</dbReference>
<keyword evidence="4" id="KW-0255">Endonuclease</keyword>
<dbReference type="GO" id="GO:0004519">
    <property type="term" value="F:endonuclease activity"/>
    <property type="evidence" value="ECO:0007669"/>
    <property type="project" value="UniProtKB-KW"/>
</dbReference>
<dbReference type="FunFam" id="1.10.340.70:FF:000001">
    <property type="entry name" value="Retrovirus-related Pol polyprotein from transposon gypsy-like Protein"/>
    <property type="match status" value="1"/>
</dbReference>
<dbReference type="Gene3D" id="3.10.20.370">
    <property type="match status" value="1"/>
</dbReference>
<dbReference type="InterPro" id="IPR012337">
    <property type="entry name" value="RNaseH-like_sf"/>
</dbReference>
<dbReference type="InterPro" id="IPR001584">
    <property type="entry name" value="Integrase_cat-core"/>
</dbReference>
<accession>W9RY14</accession>
<dbReference type="STRING" id="981085.W9RY14"/>
<feature type="domain" description="Integrase catalytic" evidence="7">
    <location>
        <begin position="262"/>
        <end position="398"/>
    </location>
</feature>
<dbReference type="CDD" id="cd09274">
    <property type="entry name" value="RNase_HI_RT_Ty3"/>
    <property type="match status" value="1"/>
</dbReference>
<dbReference type="PANTHER" id="PTHR37984:SF5">
    <property type="entry name" value="PROTEIN NYNRIN-LIKE"/>
    <property type="match status" value="1"/>
</dbReference>
<gene>
    <name evidence="8" type="ORF">L484_000678</name>
</gene>
<keyword evidence="6" id="KW-0695">RNA-directed DNA polymerase</keyword>
<sequence length="398" mass="45132">MTEIPVLALPDFSQPFMVESDASGFGVGAVLIQQQRPITYFSQVLSARAHAKSVYERELMAIVLAIQKWRPYLLGRHFLVHTDKKSLKFLLEQRLVSVEHQRRLCKLLGYDFEIQYKLGPENSVADALLRQQAGLVLMVMTTLMVLDIEELQRQVKVDLELNKTIEGLLAGTHSSMGFTLQRGHLLYKGRLVVPPKSPLIPILLREFHSSKIGGHSGVLKTYKRLALEFFWRRMRKDVESFMAACAVCQQHKTSTLSLAGLLQPLPIPNRVWDDISMDFIEGLPRSASYNSILVVVDHLSKYGHFIGLKHPFSANTVAVVFVRDIVRLHGFPQSIISDRDKPRQWFTHLSWVEYCIGTSFHVSTAMTPFKALYGRDPPQLVPYEAGSTATSELERHLP</sequence>
<keyword evidence="3" id="KW-0540">Nuclease</keyword>
<evidence type="ECO:0000256" key="6">
    <source>
        <dbReference type="ARBA" id="ARBA00022918"/>
    </source>
</evidence>
<dbReference type="Gene3D" id="1.10.340.70">
    <property type="match status" value="1"/>
</dbReference>
<evidence type="ECO:0000256" key="2">
    <source>
        <dbReference type="ARBA" id="ARBA00022695"/>
    </source>
</evidence>
<keyword evidence="2" id="KW-0548">Nucleotidyltransferase</keyword>
<dbReference type="GO" id="GO:0003964">
    <property type="term" value="F:RNA-directed DNA polymerase activity"/>
    <property type="evidence" value="ECO:0007669"/>
    <property type="project" value="UniProtKB-KW"/>
</dbReference>
<dbReference type="SUPFAM" id="SSF53098">
    <property type="entry name" value="Ribonuclease H-like"/>
    <property type="match status" value="1"/>
</dbReference>
<keyword evidence="9" id="KW-1185">Reference proteome</keyword>
<proteinExistence type="predicted"/>
<organism evidence="8 9">
    <name type="scientific">Morus notabilis</name>
    <dbReference type="NCBI Taxonomy" id="981085"/>
    <lineage>
        <taxon>Eukaryota</taxon>
        <taxon>Viridiplantae</taxon>
        <taxon>Streptophyta</taxon>
        <taxon>Embryophyta</taxon>
        <taxon>Tracheophyta</taxon>
        <taxon>Spermatophyta</taxon>
        <taxon>Magnoliopsida</taxon>
        <taxon>eudicotyledons</taxon>
        <taxon>Gunneridae</taxon>
        <taxon>Pentapetalae</taxon>
        <taxon>rosids</taxon>
        <taxon>fabids</taxon>
        <taxon>Rosales</taxon>
        <taxon>Moraceae</taxon>
        <taxon>Moreae</taxon>
        <taxon>Morus</taxon>
    </lineage>
</organism>
<dbReference type="PROSITE" id="PS50994">
    <property type="entry name" value="INTEGRASE"/>
    <property type="match status" value="1"/>
</dbReference>